<dbReference type="SMART" id="SM00364">
    <property type="entry name" value="LRR_BAC"/>
    <property type="match status" value="9"/>
</dbReference>
<gene>
    <name evidence="6" type="primary">ERBIN</name>
    <name evidence="6" type="ORF">Anas_03068</name>
</gene>
<proteinExistence type="inferred from homology"/>
<keyword evidence="7" id="KW-1185">Reference proteome</keyword>
<accession>A0A5N5TLA1</accession>
<feature type="domain" description="Disease resistance R13L4/SHOC-2-like LRR" evidence="5">
    <location>
        <begin position="132"/>
        <end position="233"/>
    </location>
</feature>
<dbReference type="GO" id="GO:0045211">
    <property type="term" value="C:postsynaptic membrane"/>
    <property type="evidence" value="ECO:0007669"/>
    <property type="project" value="TreeGrafter"/>
</dbReference>
<dbReference type="GO" id="GO:0045197">
    <property type="term" value="P:establishment or maintenance of epithelial cell apical/basal polarity"/>
    <property type="evidence" value="ECO:0007669"/>
    <property type="project" value="TreeGrafter"/>
</dbReference>
<feature type="region of interest" description="Disordered" evidence="4">
    <location>
        <begin position="597"/>
        <end position="643"/>
    </location>
</feature>
<dbReference type="GO" id="GO:0098968">
    <property type="term" value="P:neurotransmitter receptor transport postsynaptic membrane to endosome"/>
    <property type="evidence" value="ECO:0007669"/>
    <property type="project" value="TreeGrafter"/>
</dbReference>
<feature type="compositionally biased region" description="Basic and acidic residues" evidence="4">
    <location>
        <begin position="603"/>
        <end position="618"/>
    </location>
</feature>
<dbReference type="GO" id="GO:0005912">
    <property type="term" value="C:adherens junction"/>
    <property type="evidence" value="ECO:0007669"/>
    <property type="project" value="TreeGrafter"/>
</dbReference>
<keyword evidence="2" id="KW-0433">Leucine-rich repeat</keyword>
<dbReference type="GO" id="GO:0014069">
    <property type="term" value="C:postsynaptic density"/>
    <property type="evidence" value="ECO:0007669"/>
    <property type="project" value="TreeGrafter"/>
</dbReference>
<dbReference type="GO" id="GO:0098609">
    <property type="term" value="P:cell-cell adhesion"/>
    <property type="evidence" value="ECO:0007669"/>
    <property type="project" value="TreeGrafter"/>
</dbReference>
<dbReference type="GO" id="GO:0016323">
    <property type="term" value="C:basolateral plasma membrane"/>
    <property type="evidence" value="ECO:0007669"/>
    <property type="project" value="TreeGrafter"/>
</dbReference>
<feature type="compositionally biased region" description="Polar residues" evidence="4">
    <location>
        <begin position="1136"/>
        <end position="1148"/>
    </location>
</feature>
<comment type="similarity">
    <text evidence="1">Belongs to the LAP (LRR and PDZ) protein family.</text>
</comment>
<dbReference type="InterPro" id="IPR001611">
    <property type="entry name" value="Leu-rich_rpt"/>
</dbReference>
<dbReference type="Pfam" id="PF23598">
    <property type="entry name" value="LRR_14"/>
    <property type="match status" value="2"/>
</dbReference>
<dbReference type="Proteomes" id="UP000326759">
    <property type="component" value="Unassembled WGS sequence"/>
</dbReference>
<dbReference type="AlphaFoldDB" id="A0A5N5TLA1"/>
<dbReference type="EMBL" id="SEYY01000578">
    <property type="protein sequence ID" value="KAB7506945.1"/>
    <property type="molecule type" value="Genomic_DNA"/>
</dbReference>
<feature type="compositionally biased region" description="Polar residues" evidence="4">
    <location>
        <begin position="1116"/>
        <end position="1125"/>
    </location>
</feature>
<feature type="domain" description="Disease resistance R13L4/SHOC-2-like LRR" evidence="5">
    <location>
        <begin position="273"/>
        <end position="348"/>
    </location>
</feature>
<sequence>MSWMLSCIGCGGKKFVEKEETKVLDFQHYSLTSVPPYVFECERFLEELYLDFNQISELPKELFLCNELLTLSLSDNDLHNIPSAVSSLNNLICLDISKNGISNIPDNIKSCKKLRSVNASTNPLCRLPEGFTQLVALKELSLSDTFLEYLPANFGRLTGLEILELRENQLNTLPRSFTRLTALKRLDLGQNEFTELPEVVGHLTSLTDLWIDNNRVKRIPPEIGKLTRLSFLDASKNRINEIDSDIGNCKSLSHLYLTRNELEELPDSLSCCLKLSILHVDDNHLDHLPEHIGRLDHLVELKICQNELSHLPSSVGLLRSLQFLHVDDNMLYTLPGELGSCTSLIVITATHNQIAEMPAEMGSLTSLRVLSLCGNSIQSLPVSFSKLQLTALWLSENQAKPSVPLQCTSVAGQKVLTCFMLPQSETQIPSIPEDDRPLTEEEIEARRARRMIHFASDGDVKPSGRLTRVPTPYPKELRALAKHTKNILALKKEKEKSGSSINKEEPVMKDAEKIVPLKESPNSSVAVKTSSAVIKPAAKKMSESAIEKSSSSNEIGSLPEASVAIASTNSPSLSTPTKCSSPPPLCQNGILTSSSTLVAASRATDKSSEDLKHSKESTTEPEFSSVHSTSALSSVHTSPSHHINPGSILNHHFSETPAEEIICHVSNSQNLLKLTEQPQRPASIALIESFKSQGHDVKNYPSRPGSLALESAIPPWQNNRPGSLAAPINTVGIPMAASPQKSSSQNMLNQDNIKSPSFGESLKPLHSPVTPAKKDNFSEILKENVEELLVKEQLVEIVIPEKMVEDSSSLTTVELASRPIEKETSTDAYLVCNEHNKKGTEELSSNTGLLSTISRVTEEGSDEDRSCSHSEISDNKIEKVTSKIPKLPVPVGKTQYTSEENTESYQVSTETQNFQSISIVSPSAASSKIPHFSYSSKNVQIISPKAPAKDSIISPMGSKILPPMSFTTSYSKISPDKVKSHIPTLSSPSVKKDTNFENKHIEENQQTTRISRSNIEQTSKSVQQEIIPTGRDLTSPKGSSRIPMFSSPAYHSEIKSPSSIPSYPRSPPHTETDSFIPVKESDFNKKTAMSPVEKPINQTGIPILSPDDSSFERTSRIPTVSNSSLRGKKSGLPVLRTSSGKKVVDSSS</sequence>
<feature type="compositionally biased region" description="Polar residues" evidence="4">
    <location>
        <begin position="1004"/>
        <end position="1026"/>
    </location>
</feature>
<dbReference type="InterPro" id="IPR050614">
    <property type="entry name" value="Synaptic_Scaffolding_LAP-MAGUK"/>
</dbReference>
<reference evidence="6 7" key="1">
    <citation type="journal article" date="2019" name="PLoS Biol.">
        <title>Sex chromosomes control vertical transmission of feminizing Wolbachia symbionts in an isopod.</title>
        <authorList>
            <person name="Becking T."/>
            <person name="Chebbi M.A."/>
            <person name="Giraud I."/>
            <person name="Moumen B."/>
            <person name="Laverre T."/>
            <person name="Caubet Y."/>
            <person name="Peccoud J."/>
            <person name="Gilbert C."/>
            <person name="Cordaux R."/>
        </authorList>
    </citation>
    <scope>NUCLEOTIDE SEQUENCE [LARGE SCALE GENOMIC DNA]</scope>
    <source>
        <strain evidence="6">ANa2</strain>
        <tissue evidence="6">Whole body excluding digestive tract and cuticle</tissue>
    </source>
</reference>
<feature type="compositionally biased region" description="Low complexity" evidence="4">
    <location>
        <begin position="624"/>
        <end position="641"/>
    </location>
</feature>
<feature type="compositionally biased region" description="Basic and acidic residues" evidence="4">
    <location>
        <begin position="990"/>
        <end position="1003"/>
    </location>
</feature>
<dbReference type="GO" id="GO:0098887">
    <property type="term" value="P:neurotransmitter receptor transport, endosome to postsynaptic membrane"/>
    <property type="evidence" value="ECO:0007669"/>
    <property type="project" value="TreeGrafter"/>
</dbReference>
<dbReference type="PROSITE" id="PS51450">
    <property type="entry name" value="LRR"/>
    <property type="match status" value="4"/>
</dbReference>
<dbReference type="OrthoDB" id="676979at2759"/>
<dbReference type="InterPro" id="IPR003591">
    <property type="entry name" value="Leu-rich_rpt_typical-subtyp"/>
</dbReference>
<dbReference type="Pfam" id="PF00560">
    <property type="entry name" value="LRR_1"/>
    <property type="match status" value="1"/>
</dbReference>
<evidence type="ECO:0000256" key="1">
    <source>
        <dbReference type="ARBA" id="ARBA00007772"/>
    </source>
</evidence>
<dbReference type="Gene3D" id="3.80.10.10">
    <property type="entry name" value="Ribonuclease Inhibitor"/>
    <property type="match status" value="4"/>
</dbReference>
<dbReference type="GO" id="GO:0043113">
    <property type="term" value="P:receptor clustering"/>
    <property type="evidence" value="ECO:0007669"/>
    <property type="project" value="TreeGrafter"/>
</dbReference>
<dbReference type="GO" id="GO:0019901">
    <property type="term" value="F:protein kinase binding"/>
    <property type="evidence" value="ECO:0007669"/>
    <property type="project" value="TreeGrafter"/>
</dbReference>
<dbReference type="InterPro" id="IPR055414">
    <property type="entry name" value="LRR_R13L4/SHOC2-like"/>
</dbReference>
<evidence type="ECO:0000256" key="4">
    <source>
        <dbReference type="SAM" id="MobiDB-lite"/>
    </source>
</evidence>
<feature type="region of interest" description="Disordered" evidence="4">
    <location>
        <begin position="977"/>
        <end position="1148"/>
    </location>
</feature>
<protein>
    <submittedName>
        <fullName evidence="6">Erbin</fullName>
    </submittedName>
</protein>
<dbReference type="SMART" id="SM00369">
    <property type="entry name" value="LRR_TYP"/>
    <property type="match status" value="11"/>
</dbReference>
<name>A0A5N5TLA1_9CRUS</name>
<comment type="caution">
    <text evidence="6">The sequence shown here is derived from an EMBL/GenBank/DDBJ whole genome shotgun (WGS) entry which is preliminary data.</text>
</comment>
<evidence type="ECO:0000313" key="7">
    <source>
        <dbReference type="Proteomes" id="UP000326759"/>
    </source>
</evidence>
<evidence type="ECO:0000256" key="2">
    <source>
        <dbReference type="ARBA" id="ARBA00022614"/>
    </source>
</evidence>
<evidence type="ECO:0000313" key="6">
    <source>
        <dbReference type="EMBL" id="KAB7506945.1"/>
    </source>
</evidence>
<keyword evidence="3" id="KW-0677">Repeat</keyword>
<dbReference type="InterPro" id="IPR032675">
    <property type="entry name" value="LRR_dom_sf"/>
</dbReference>
<dbReference type="PANTHER" id="PTHR23119">
    <property type="entry name" value="DISCS LARGE"/>
    <property type="match status" value="1"/>
</dbReference>
<evidence type="ECO:0000256" key="3">
    <source>
        <dbReference type="ARBA" id="ARBA00022737"/>
    </source>
</evidence>
<dbReference type="FunFam" id="3.80.10.10:FF:000013">
    <property type="entry name" value="Erbin isoform 7"/>
    <property type="match status" value="1"/>
</dbReference>
<organism evidence="6 7">
    <name type="scientific">Armadillidium nasatum</name>
    <dbReference type="NCBI Taxonomy" id="96803"/>
    <lineage>
        <taxon>Eukaryota</taxon>
        <taxon>Metazoa</taxon>
        <taxon>Ecdysozoa</taxon>
        <taxon>Arthropoda</taxon>
        <taxon>Crustacea</taxon>
        <taxon>Multicrustacea</taxon>
        <taxon>Malacostraca</taxon>
        <taxon>Eumalacostraca</taxon>
        <taxon>Peracarida</taxon>
        <taxon>Isopoda</taxon>
        <taxon>Oniscidea</taxon>
        <taxon>Crinocheta</taxon>
        <taxon>Armadillidiidae</taxon>
        <taxon>Armadillidium</taxon>
    </lineage>
</organism>
<dbReference type="SUPFAM" id="SSF52058">
    <property type="entry name" value="L domain-like"/>
    <property type="match status" value="1"/>
</dbReference>
<evidence type="ECO:0000259" key="5">
    <source>
        <dbReference type="Pfam" id="PF23598"/>
    </source>
</evidence>
<dbReference type="PANTHER" id="PTHR23119:SF50">
    <property type="entry name" value="PDZ DOMAIN-CONTAINING PROTEIN"/>
    <property type="match status" value="1"/>
</dbReference>